<gene>
    <name evidence="2" type="ORF">A9404_10790</name>
</gene>
<keyword evidence="3" id="KW-1185">Reference proteome</keyword>
<dbReference type="EMBL" id="CP016027">
    <property type="protein sequence ID" value="ANJ67799.1"/>
    <property type="molecule type" value="Genomic_DNA"/>
</dbReference>
<dbReference type="Pfam" id="PF20589">
    <property type="entry name" value="DUF6790"/>
    <property type="match status" value="1"/>
</dbReference>
<feature type="transmembrane region" description="Helical" evidence="1">
    <location>
        <begin position="12"/>
        <end position="31"/>
    </location>
</feature>
<organism evidence="2 3">
    <name type="scientific">Halothiobacillus diazotrophicus</name>
    <dbReference type="NCBI Taxonomy" id="1860122"/>
    <lineage>
        <taxon>Bacteria</taxon>
        <taxon>Pseudomonadati</taxon>
        <taxon>Pseudomonadota</taxon>
        <taxon>Gammaproteobacteria</taxon>
        <taxon>Chromatiales</taxon>
        <taxon>Halothiobacillaceae</taxon>
        <taxon>Halothiobacillus</taxon>
    </lineage>
</organism>
<sequence length="176" mass="19156">MADLIRFAMMNFTLTLLIFGLIASAMALLRAPRPWTPAVVIEALFAYFLLFSIAISNFYNFGAHVFFGDVAARMIGWAQSPFQAEVGYASLGFAVVGLLAFFRRTELRIAAIVGPACFLWGAAVGHVLDILRTHNMAPGNAGVILYTDVLIPLLGFLLLWLQHRHGARAVTVTNGG</sequence>
<keyword evidence="1" id="KW-0812">Transmembrane</keyword>
<evidence type="ECO:0000313" key="2">
    <source>
        <dbReference type="EMBL" id="ANJ67799.1"/>
    </source>
</evidence>
<dbReference type="AlphaFoldDB" id="A0A191ZIU0"/>
<evidence type="ECO:0000313" key="3">
    <source>
        <dbReference type="Proteomes" id="UP000078596"/>
    </source>
</evidence>
<dbReference type="Proteomes" id="UP000078596">
    <property type="component" value="Chromosome"/>
</dbReference>
<dbReference type="RefSeq" id="WP_066101386.1">
    <property type="nucleotide sequence ID" value="NZ_CP016027.1"/>
</dbReference>
<protein>
    <submittedName>
        <fullName evidence="2">Uncharacterized protein</fullName>
    </submittedName>
</protein>
<feature type="transmembrane region" description="Helical" evidence="1">
    <location>
        <begin position="43"/>
        <end position="66"/>
    </location>
</feature>
<name>A0A191ZIU0_9GAMM</name>
<evidence type="ECO:0000256" key="1">
    <source>
        <dbReference type="SAM" id="Phobius"/>
    </source>
</evidence>
<dbReference type="InterPro" id="IPR046740">
    <property type="entry name" value="DUF6790"/>
</dbReference>
<dbReference type="OrthoDB" id="281633at2"/>
<feature type="transmembrane region" description="Helical" evidence="1">
    <location>
        <begin position="109"/>
        <end position="131"/>
    </location>
</feature>
<reference evidence="2 3" key="1">
    <citation type="submission" date="2016-06" db="EMBL/GenBank/DDBJ databases">
        <title>Insight into the functional genes involving in sulfur oxidation in Pearl River water.</title>
        <authorList>
            <person name="Luo J."/>
            <person name="Tan X."/>
            <person name="Lin W."/>
        </authorList>
    </citation>
    <scope>NUCLEOTIDE SEQUENCE [LARGE SCALE GENOMIC DNA]</scope>
    <source>
        <strain evidence="2 3">LS2</strain>
    </source>
</reference>
<dbReference type="KEGG" id="haz:A9404_10790"/>
<proteinExistence type="predicted"/>
<accession>A0A191ZIU0</accession>
<keyword evidence="1" id="KW-0472">Membrane</keyword>
<keyword evidence="1" id="KW-1133">Transmembrane helix</keyword>
<feature type="transmembrane region" description="Helical" evidence="1">
    <location>
        <begin position="143"/>
        <end position="161"/>
    </location>
</feature>
<dbReference type="STRING" id="1860122.A9404_10790"/>
<feature type="transmembrane region" description="Helical" evidence="1">
    <location>
        <begin position="86"/>
        <end position="102"/>
    </location>
</feature>